<evidence type="ECO:0000313" key="1">
    <source>
        <dbReference type="EMBL" id="ANG65120.1"/>
    </source>
</evidence>
<dbReference type="EMBL" id="CP015839">
    <property type="protein sequence ID" value="ANG65120.1"/>
    <property type="molecule type" value="Genomic_DNA"/>
</dbReference>
<keyword evidence="2" id="KW-1185">Reference proteome</keyword>
<dbReference type="Pfam" id="PF06992">
    <property type="entry name" value="Phage_lambda_P"/>
    <property type="match status" value="1"/>
</dbReference>
<dbReference type="AlphaFoldDB" id="A0A1A9F566"/>
<proteinExistence type="predicted"/>
<organism evidence="1 2">
    <name type="scientific">Marinobacterium aestuarii</name>
    <dbReference type="NCBI Taxonomy" id="1821621"/>
    <lineage>
        <taxon>Bacteria</taxon>
        <taxon>Pseudomonadati</taxon>
        <taxon>Pseudomonadota</taxon>
        <taxon>Gammaproteobacteria</taxon>
        <taxon>Oceanospirillales</taxon>
        <taxon>Oceanospirillaceae</taxon>
        <taxon>Marinobacterium</taxon>
    </lineage>
</organism>
<dbReference type="STRING" id="1821621.A8C75_06085"/>
<dbReference type="Proteomes" id="UP000078070">
    <property type="component" value="Chromosome"/>
</dbReference>
<name>A0A1A9F566_9GAMM</name>
<dbReference type="KEGG" id="mars:A8C75_06085"/>
<gene>
    <name evidence="1" type="ORF">A8C75_06085</name>
</gene>
<dbReference type="GO" id="GO:0006270">
    <property type="term" value="P:DNA replication initiation"/>
    <property type="evidence" value="ECO:0007669"/>
    <property type="project" value="InterPro"/>
</dbReference>
<reference evidence="1 2" key="2">
    <citation type="journal article" date="2018" name="Int. J. Syst. Evol. Microbiol.">
        <title>Marinobacterium aestuarii sp. nov., a benzene-degrading marine bacterium isolated from estuary sediment.</title>
        <authorList>
            <person name="Bae S.S."/>
            <person name="Jung J."/>
            <person name="Chung D."/>
            <person name="Baek K."/>
        </authorList>
    </citation>
    <scope>NUCLEOTIDE SEQUENCE [LARGE SCALE GENOMIC DNA]</scope>
    <source>
        <strain evidence="1 2">ST58-10</strain>
    </source>
</reference>
<reference evidence="2" key="1">
    <citation type="submission" date="2016-05" db="EMBL/GenBank/DDBJ databases">
        <authorList>
            <person name="Baek K."/>
            <person name="Yang S.-J."/>
        </authorList>
    </citation>
    <scope>NUCLEOTIDE SEQUENCE [LARGE SCALE GENOMIC DNA]</scope>
    <source>
        <strain evidence="2">ST58-10</strain>
    </source>
</reference>
<sequence>MLFARFMAIYGHKFKSCFETQDEIRIAKREWALSLRGYGERELVSAIDHCKEQLAWMPTISEFLKILHEQEGNFGLPGVLRAYEEACMHADRPTRHPWSHPAVYQAGRATGWFRLRSEEQRRVLPDFRYNYEVMSRRVREGEDLSVAVAVGLPDGRSNTLVAFIQRWGEEQELAPEVAASLLYYLTKPKGSRVRDLYRDASEKKVQQLGLSLELPLDYQ</sequence>
<accession>A0A1A9F566</accession>
<evidence type="ECO:0000313" key="2">
    <source>
        <dbReference type="Proteomes" id="UP000078070"/>
    </source>
</evidence>
<dbReference type="InterPro" id="IPR009731">
    <property type="entry name" value="P-like"/>
</dbReference>
<dbReference type="OrthoDB" id="5725929at2"/>
<protein>
    <submittedName>
        <fullName evidence="1">Uncharacterized protein</fullName>
    </submittedName>
</protein>